<dbReference type="SUPFAM" id="SSF82649">
    <property type="entry name" value="SufE/NifU"/>
    <property type="match status" value="1"/>
</dbReference>
<organism evidence="9 10">
    <name type="scientific">Atopostipes suicloacalis DSM 15692</name>
    <dbReference type="NCBI Taxonomy" id="1121025"/>
    <lineage>
        <taxon>Bacteria</taxon>
        <taxon>Bacillati</taxon>
        <taxon>Bacillota</taxon>
        <taxon>Bacilli</taxon>
        <taxon>Lactobacillales</taxon>
        <taxon>Carnobacteriaceae</taxon>
        <taxon>Atopostipes</taxon>
    </lineage>
</organism>
<dbReference type="NCBIfam" id="TIGR00545">
    <property type="entry name" value="lipoyltrans"/>
    <property type="match status" value="1"/>
</dbReference>
<evidence type="ECO:0000256" key="5">
    <source>
        <dbReference type="ARBA" id="ARBA00022741"/>
    </source>
</evidence>
<dbReference type="InterPro" id="IPR004562">
    <property type="entry name" value="LipoylTrfase_LipoateP_Ligase"/>
</dbReference>
<gene>
    <name evidence="9" type="ORF">SAMN02745249_01783</name>
</gene>
<dbReference type="RefSeq" id="WP_073298482.1">
    <property type="nucleotide sequence ID" value="NZ_FQUF01000031.1"/>
</dbReference>
<accession>A0A1M4YT13</accession>
<protein>
    <recommendedName>
        <fullName evidence="3">lipoate--protein ligase</fullName>
        <ecNumber evidence="3">6.3.1.20</ecNumber>
    </recommendedName>
</protein>
<dbReference type="Proteomes" id="UP000184128">
    <property type="component" value="Unassembled WGS sequence"/>
</dbReference>
<evidence type="ECO:0000259" key="8">
    <source>
        <dbReference type="PROSITE" id="PS51733"/>
    </source>
</evidence>
<reference evidence="10" key="1">
    <citation type="submission" date="2016-11" db="EMBL/GenBank/DDBJ databases">
        <authorList>
            <person name="Varghese N."/>
            <person name="Submissions S."/>
        </authorList>
    </citation>
    <scope>NUCLEOTIDE SEQUENCE [LARGE SCALE GENOMIC DNA]</scope>
    <source>
        <strain evidence="10">DSM 15692</strain>
    </source>
</reference>
<name>A0A1M4YT13_9LACT</name>
<dbReference type="GO" id="GO:0017118">
    <property type="term" value="F:lipoyltransferase activity"/>
    <property type="evidence" value="ECO:0007669"/>
    <property type="project" value="TreeGrafter"/>
</dbReference>
<dbReference type="InterPro" id="IPR004143">
    <property type="entry name" value="BPL_LPL_catalytic"/>
</dbReference>
<evidence type="ECO:0000256" key="3">
    <source>
        <dbReference type="ARBA" id="ARBA00012367"/>
    </source>
</evidence>
<comment type="pathway">
    <text evidence="2">Protein modification; protein lipoylation via exogenous pathway; protein N(6)-(lipoyl)lysine from lipoate: step 1/2.</text>
</comment>
<dbReference type="FunFam" id="3.30.930.10:FF:000072">
    <property type="entry name" value="Lipoate--protein ligase"/>
    <property type="match status" value="1"/>
</dbReference>
<dbReference type="PROSITE" id="PS51733">
    <property type="entry name" value="BPL_LPL_CATALYTIC"/>
    <property type="match status" value="1"/>
</dbReference>
<dbReference type="CDD" id="cd16443">
    <property type="entry name" value="LplA"/>
    <property type="match status" value="1"/>
</dbReference>
<dbReference type="GO" id="GO:0005737">
    <property type="term" value="C:cytoplasm"/>
    <property type="evidence" value="ECO:0007669"/>
    <property type="project" value="TreeGrafter"/>
</dbReference>
<evidence type="ECO:0000256" key="6">
    <source>
        <dbReference type="ARBA" id="ARBA00022840"/>
    </source>
</evidence>
<keyword evidence="10" id="KW-1185">Reference proteome</keyword>
<evidence type="ECO:0000313" key="10">
    <source>
        <dbReference type="Proteomes" id="UP000184128"/>
    </source>
</evidence>
<keyword evidence="5" id="KW-0547">Nucleotide-binding</keyword>
<dbReference type="GO" id="GO:0009249">
    <property type="term" value="P:protein lipoylation"/>
    <property type="evidence" value="ECO:0007669"/>
    <property type="project" value="InterPro"/>
</dbReference>
<dbReference type="AlphaFoldDB" id="A0A1M4YT13"/>
<dbReference type="PANTHER" id="PTHR12561">
    <property type="entry name" value="LIPOATE-PROTEIN LIGASE"/>
    <property type="match status" value="1"/>
</dbReference>
<dbReference type="GO" id="GO:0016979">
    <property type="term" value="F:lipoate-protein ligase activity"/>
    <property type="evidence" value="ECO:0007669"/>
    <property type="project" value="UniProtKB-EC"/>
</dbReference>
<comment type="catalytic activity">
    <reaction evidence="7">
        <text>L-lysyl-[lipoyl-carrier protein] + (R)-lipoate + ATP = N(6)-[(R)-lipoyl]-L-lysyl-[lipoyl-carrier protein] + AMP + diphosphate + H(+)</text>
        <dbReference type="Rhea" id="RHEA:49288"/>
        <dbReference type="Rhea" id="RHEA-COMP:10500"/>
        <dbReference type="Rhea" id="RHEA-COMP:10502"/>
        <dbReference type="ChEBI" id="CHEBI:15378"/>
        <dbReference type="ChEBI" id="CHEBI:29969"/>
        <dbReference type="ChEBI" id="CHEBI:30616"/>
        <dbReference type="ChEBI" id="CHEBI:33019"/>
        <dbReference type="ChEBI" id="CHEBI:83088"/>
        <dbReference type="ChEBI" id="CHEBI:83099"/>
        <dbReference type="ChEBI" id="CHEBI:456215"/>
        <dbReference type="EC" id="6.3.1.20"/>
    </reaction>
</comment>
<comment type="pathway">
    <text evidence="1">Protein modification; protein lipoylation via exogenous pathway; protein N(6)-(lipoyl)lysine from lipoate: step 2/2.</text>
</comment>
<dbReference type="Gene3D" id="3.30.930.10">
    <property type="entry name" value="Bira Bifunctional Protein, Domain 2"/>
    <property type="match status" value="1"/>
</dbReference>
<dbReference type="SUPFAM" id="SSF55681">
    <property type="entry name" value="Class II aaRS and biotin synthetases"/>
    <property type="match status" value="1"/>
</dbReference>
<evidence type="ECO:0000256" key="1">
    <source>
        <dbReference type="ARBA" id="ARBA00005085"/>
    </source>
</evidence>
<dbReference type="GO" id="GO:0005524">
    <property type="term" value="F:ATP binding"/>
    <property type="evidence" value="ECO:0007669"/>
    <property type="project" value="UniProtKB-KW"/>
</dbReference>
<dbReference type="UniPathway" id="UPA00537">
    <property type="reaction ID" value="UER00594"/>
</dbReference>
<dbReference type="STRING" id="1121025.SAMN02745249_01783"/>
<evidence type="ECO:0000256" key="4">
    <source>
        <dbReference type="ARBA" id="ARBA00022598"/>
    </source>
</evidence>
<dbReference type="InterPro" id="IPR045864">
    <property type="entry name" value="aa-tRNA-synth_II/BPL/LPL"/>
</dbReference>
<proteinExistence type="predicted"/>
<dbReference type="Pfam" id="PF10437">
    <property type="entry name" value="Lip_prot_lig_C"/>
    <property type="match status" value="1"/>
</dbReference>
<feature type="domain" description="BPL/LPL catalytic" evidence="8">
    <location>
        <begin position="31"/>
        <end position="214"/>
    </location>
</feature>
<dbReference type="OrthoDB" id="9788148at2"/>
<evidence type="ECO:0000256" key="2">
    <source>
        <dbReference type="ARBA" id="ARBA00005124"/>
    </source>
</evidence>
<dbReference type="EMBL" id="FQUF01000031">
    <property type="protein sequence ID" value="SHF08868.1"/>
    <property type="molecule type" value="Genomic_DNA"/>
</dbReference>
<dbReference type="InterPro" id="IPR019491">
    <property type="entry name" value="Lipoate_protein_ligase_C"/>
</dbReference>
<keyword evidence="4 9" id="KW-0436">Ligase</keyword>
<sequence length="340" mass="39202">MYYVKNERNGEEIHDASVNLAIEYYLLNEVELDEPILLFYINDNSIIIGKNQNTYEEVNTQYVEEHGVNVVRRFSGGGAVYHDLGVLCFCFITKDDGDSFRNFKKFTQPVIDALHKMGVEDAELRGRNDLVIGDKKFSGNAMYSKNGRMTAHGTLMFDSKIDAVVGALRPKKHKLESKGIKSIRSRVTNITPYMDDEYQTMNTKEFRERLLLNIFDVDTIEDVQEYVLTDEDWDNIDKFAEKYTANWDWNYGESPNFDLERSERFEGVGTVEVKLNVDKGIITDIKMFGDFFGMGEIEDVEKELVGIKYEYDAIEDALEKIDLKKYIGNITAKEVTSLIY</sequence>
<evidence type="ECO:0000313" key="9">
    <source>
        <dbReference type="EMBL" id="SHF08868.1"/>
    </source>
</evidence>
<dbReference type="PANTHER" id="PTHR12561:SF3">
    <property type="entry name" value="LIPOYLTRANSFERASE 1, MITOCHONDRIAL"/>
    <property type="match status" value="1"/>
</dbReference>
<dbReference type="Gene3D" id="3.30.390.50">
    <property type="entry name" value="CO dehydrogenase flavoprotein, C-terminal domain"/>
    <property type="match status" value="1"/>
</dbReference>
<dbReference type="Pfam" id="PF21948">
    <property type="entry name" value="LplA-B_cat"/>
    <property type="match status" value="1"/>
</dbReference>
<evidence type="ECO:0000256" key="7">
    <source>
        <dbReference type="ARBA" id="ARBA00048037"/>
    </source>
</evidence>
<keyword evidence="6" id="KW-0067">ATP-binding</keyword>
<dbReference type="EC" id="6.3.1.20" evidence="3"/>